<reference evidence="2" key="2">
    <citation type="submission" date="2023-04" db="EMBL/GenBank/DDBJ databases">
        <authorList>
            <person name="Bruccoleri R.E."/>
            <person name="Oakeley E.J."/>
            <person name="Faust A.-M."/>
            <person name="Dessus-Babus S."/>
            <person name="Altorfer M."/>
            <person name="Burckhardt D."/>
            <person name="Oertli M."/>
            <person name="Naumann U."/>
            <person name="Petersen F."/>
            <person name="Wong J."/>
        </authorList>
    </citation>
    <scope>NUCLEOTIDE SEQUENCE</scope>
    <source>
        <strain evidence="2">GSM-AAB239-AS_SAM_17_03QT</strain>
        <tissue evidence="2">Leaf</tissue>
    </source>
</reference>
<dbReference type="InterPro" id="IPR023213">
    <property type="entry name" value="CAT-like_dom_sf"/>
</dbReference>
<name>A0AAX6GWV1_IRIPA</name>
<keyword evidence="2" id="KW-0808">Transferase</keyword>
<dbReference type="PANTHER" id="PTHR31147">
    <property type="entry name" value="ACYL TRANSFERASE 4"/>
    <property type="match status" value="1"/>
</dbReference>
<sequence>MSFSVTKKAPELVAPAEATPTGTLSLSSLDRLRGINYFVEMIFVFSRGEEPSKVIKEAIAKVLVPYYPVAGRLTRDASGKMQVACTGEGMWFVEASADCALEDVDYLKEQPLMISSEQLLPCAPPEIDQSTLWFMVQVTEFTCGGFAMGFKSSHVMFDGIGAGQFKVAIGEMARGLTQPTLTPVWCREDVPSPPELAHAIELTHSITFPPNFEHHTLDISLDRVNQLQSNILEETGQRCSVFDVVTAKLWQCRTRAINQPPQSDVSLSFTVNIRQELRKELPSEGLYYGNCIFQVVIMATSEQIANATLPEIIMLIKEEKKKLSAKFSKFLKGEKEDNPGMLLFTYGTTNLSDARRVGLSEADYGWGTPTYIVPLVENPLSLCLLLNAPVPKKGMRLVTHCVMKEHLEAFKDELKSLA</sequence>
<evidence type="ECO:0000313" key="3">
    <source>
        <dbReference type="Proteomes" id="UP001140949"/>
    </source>
</evidence>
<dbReference type="PANTHER" id="PTHR31147:SF2">
    <property type="entry name" value="OS01G0615300 PROTEIN"/>
    <property type="match status" value="1"/>
</dbReference>
<organism evidence="2 3">
    <name type="scientific">Iris pallida</name>
    <name type="common">Sweet iris</name>
    <dbReference type="NCBI Taxonomy" id="29817"/>
    <lineage>
        <taxon>Eukaryota</taxon>
        <taxon>Viridiplantae</taxon>
        <taxon>Streptophyta</taxon>
        <taxon>Embryophyta</taxon>
        <taxon>Tracheophyta</taxon>
        <taxon>Spermatophyta</taxon>
        <taxon>Magnoliopsida</taxon>
        <taxon>Liliopsida</taxon>
        <taxon>Asparagales</taxon>
        <taxon>Iridaceae</taxon>
        <taxon>Iridoideae</taxon>
        <taxon>Irideae</taxon>
        <taxon>Iris</taxon>
    </lineage>
</organism>
<proteinExistence type="inferred from homology"/>
<evidence type="ECO:0000256" key="1">
    <source>
        <dbReference type="ARBA" id="ARBA00009861"/>
    </source>
</evidence>
<comment type="similarity">
    <text evidence="1">Belongs to the plant acyltransferase family.</text>
</comment>
<gene>
    <name evidence="2" type="ORF">M6B38_342890</name>
</gene>
<comment type="caution">
    <text evidence="2">The sequence shown here is derived from an EMBL/GenBank/DDBJ whole genome shotgun (WGS) entry which is preliminary data.</text>
</comment>
<protein>
    <submittedName>
        <fullName evidence="2">Acyl transferase 4-like</fullName>
    </submittedName>
</protein>
<dbReference type="Proteomes" id="UP001140949">
    <property type="component" value="Unassembled WGS sequence"/>
</dbReference>
<dbReference type="EMBL" id="JANAVB010015599">
    <property type="protein sequence ID" value="KAJ6833032.1"/>
    <property type="molecule type" value="Genomic_DNA"/>
</dbReference>
<dbReference type="Pfam" id="PF02458">
    <property type="entry name" value="Transferase"/>
    <property type="match status" value="1"/>
</dbReference>
<evidence type="ECO:0000313" key="2">
    <source>
        <dbReference type="EMBL" id="KAJ6833032.1"/>
    </source>
</evidence>
<dbReference type="InterPro" id="IPR050898">
    <property type="entry name" value="Plant_acyltransferase"/>
</dbReference>
<dbReference type="GO" id="GO:0016740">
    <property type="term" value="F:transferase activity"/>
    <property type="evidence" value="ECO:0007669"/>
    <property type="project" value="UniProtKB-KW"/>
</dbReference>
<keyword evidence="3" id="KW-1185">Reference proteome</keyword>
<accession>A0AAX6GWV1</accession>
<dbReference type="Gene3D" id="3.30.559.10">
    <property type="entry name" value="Chloramphenicol acetyltransferase-like domain"/>
    <property type="match status" value="2"/>
</dbReference>
<dbReference type="AlphaFoldDB" id="A0AAX6GWV1"/>
<reference evidence="2" key="1">
    <citation type="journal article" date="2023" name="GigaByte">
        <title>Genome assembly of the bearded iris, Iris pallida Lam.</title>
        <authorList>
            <person name="Bruccoleri R.E."/>
            <person name="Oakeley E.J."/>
            <person name="Faust A.M.E."/>
            <person name="Altorfer M."/>
            <person name="Dessus-Babus S."/>
            <person name="Burckhardt D."/>
            <person name="Oertli M."/>
            <person name="Naumann U."/>
            <person name="Petersen F."/>
            <person name="Wong J."/>
        </authorList>
    </citation>
    <scope>NUCLEOTIDE SEQUENCE</scope>
    <source>
        <strain evidence="2">GSM-AAB239-AS_SAM_17_03QT</strain>
    </source>
</reference>